<reference evidence="2" key="1">
    <citation type="submission" date="2023-10" db="EMBL/GenBank/DDBJ databases">
        <title>Genome assembly of Pristionchus species.</title>
        <authorList>
            <person name="Yoshida K."/>
            <person name="Sommer R.J."/>
        </authorList>
    </citation>
    <scope>NUCLEOTIDE SEQUENCE</scope>
    <source>
        <strain evidence="2">RS5133</strain>
    </source>
</reference>
<dbReference type="SUPFAM" id="SSF54695">
    <property type="entry name" value="POZ domain"/>
    <property type="match status" value="1"/>
</dbReference>
<comment type="caution">
    <text evidence="2">The sequence shown here is derived from an EMBL/GenBank/DDBJ whole genome shotgun (WGS) entry which is preliminary data.</text>
</comment>
<gene>
    <name evidence="2" type="ORF">PFISCL1PPCAC_19544</name>
</gene>
<name>A0AAV5WB90_9BILA</name>
<dbReference type="AlphaFoldDB" id="A0AAV5WB90"/>
<dbReference type="Pfam" id="PF00651">
    <property type="entry name" value="BTB"/>
    <property type="match status" value="1"/>
</dbReference>
<dbReference type="PROSITE" id="PS50097">
    <property type="entry name" value="BTB"/>
    <property type="match status" value="1"/>
</dbReference>
<dbReference type="PANTHER" id="PTHR22744">
    <property type="entry name" value="HELIX LOOP HELIX PROTEIN 21-RELATED"/>
    <property type="match status" value="1"/>
</dbReference>
<dbReference type="EMBL" id="BTSY01000005">
    <property type="protein sequence ID" value="GMT28247.1"/>
    <property type="molecule type" value="Genomic_DNA"/>
</dbReference>
<keyword evidence="3" id="KW-1185">Reference proteome</keyword>
<protein>
    <recommendedName>
        <fullName evidence="1">BTB domain-containing protein</fullName>
    </recommendedName>
</protein>
<feature type="non-terminal residue" evidence="2">
    <location>
        <position position="1"/>
    </location>
</feature>
<organism evidence="2 3">
    <name type="scientific">Pristionchus fissidentatus</name>
    <dbReference type="NCBI Taxonomy" id="1538716"/>
    <lineage>
        <taxon>Eukaryota</taxon>
        <taxon>Metazoa</taxon>
        <taxon>Ecdysozoa</taxon>
        <taxon>Nematoda</taxon>
        <taxon>Chromadorea</taxon>
        <taxon>Rhabditida</taxon>
        <taxon>Rhabditina</taxon>
        <taxon>Diplogasteromorpha</taxon>
        <taxon>Diplogasteroidea</taxon>
        <taxon>Neodiplogasteridae</taxon>
        <taxon>Pristionchus</taxon>
    </lineage>
</organism>
<dbReference type="Gene3D" id="3.30.710.10">
    <property type="entry name" value="Potassium Channel Kv1.1, Chain A"/>
    <property type="match status" value="1"/>
</dbReference>
<dbReference type="InterPro" id="IPR011333">
    <property type="entry name" value="SKP1/BTB/POZ_sf"/>
</dbReference>
<evidence type="ECO:0000313" key="3">
    <source>
        <dbReference type="Proteomes" id="UP001432322"/>
    </source>
</evidence>
<sequence length="361" mass="41044">RLCTGVRRMTTLNDSGLGSVVRPNDETPVTSKVQKRPLVRTNGKTPIGSAKKRKLTIDRDRSKWLSFELNVPSDDFLMKETIESESVEIEGSKWSLVVLRRRNDELNTIMMETNVQCVVPSPAWCAKCKIEMEIVTDERTFRKSFDCTITWSSNSRGLALDWRKCFFRGGKITAKLLVTRVCNKYLNFPDFTDPYETGIDELFVGDRPLYVDKSLLSMHSSFFSRLFSTSNGPYRLEGRVEDVVATLQTVYPQKGVIDDSNACTIAVLAKEFEFWETLERCEKFLLGSNKFSIVEKIEASLRCQMHALLSQCSEHLASIDDIMKVIGSKPDGFEASEATKAYLFDLIVPLYKKTTIEEVEV</sequence>
<dbReference type="SMART" id="SM00225">
    <property type="entry name" value="BTB"/>
    <property type="match status" value="1"/>
</dbReference>
<feature type="domain" description="BTB" evidence="1">
    <location>
        <begin position="202"/>
        <end position="259"/>
    </location>
</feature>
<dbReference type="InterPro" id="IPR000210">
    <property type="entry name" value="BTB/POZ_dom"/>
</dbReference>
<proteinExistence type="predicted"/>
<dbReference type="Proteomes" id="UP001432322">
    <property type="component" value="Unassembled WGS sequence"/>
</dbReference>
<accession>A0AAV5WB90</accession>
<evidence type="ECO:0000313" key="2">
    <source>
        <dbReference type="EMBL" id="GMT28247.1"/>
    </source>
</evidence>
<dbReference type="PANTHER" id="PTHR22744:SF14">
    <property type="entry name" value="BTB DOMAIN-CONTAINING PROTEIN-RELATED"/>
    <property type="match status" value="1"/>
</dbReference>
<evidence type="ECO:0000259" key="1">
    <source>
        <dbReference type="PROSITE" id="PS50097"/>
    </source>
</evidence>